<evidence type="ECO:0000313" key="3">
    <source>
        <dbReference type="EMBL" id="KAK7489711.1"/>
    </source>
</evidence>
<dbReference type="AlphaFoldDB" id="A0ABD0KRT8"/>
<evidence type="ECO:0000256" key="2">
    <source>
        <dbReference type="SAM" id="Phobius"/>
    </source>
</evidence>
<keyword evidence="2" id="KW-0472">Membrane</keyword>
<accession>A0ABD0KRT8</accession>
<proteinExistence type="predicted"/>
<keyword evidence="4" id="KW-1185">Reference proteome</keyword>
<evidence type="ECO:0000313" key="4">
    <source>
        <dbReference type="Proteomes" id="UP001519460"/>
    </source>
</evidence>
<name>A0ABD0KRT8_9CAEN</name>
<dbReference type="Proteomes" id="UP001519460">
    <property type="component" value="Unassembled WGS sequence"/>
</dbReference>
<feature type="non-terminal residue" evidence="3">
    <location>
        <position position="1"/>
    </location>
</feature>
<reference evidence="3 4" key="1">
    <citation type="journal article" date="2023" name="Sci. Data">
        <title>Genome assembly of the Korean intertidal mud-creeper Batillaria attramentaria.</title>
        <authorList>
            <person name="Patra A.K."/>
            <person name="Ho P.T."/>
            <person name="Jun S."/>
            <person name="Lee S.J."/>
            <person name="Kim Y."/>
            <person name="Won Y.J."/>
        </authorList>
    </citation>
    <scope>NUCLEOTIDE SEQUENCE [LARGE SCALE GENOMIC DNA]</scope>
    <source>
        <strain evidence="3">Wonlab-2016</strain>
    </source>
</reference>
<keyword evidence="2" id="KW-0812">Transmembrane</keyword>
<feature type="region of interest" description="Disordered" evidence="1">
    <location>
        <begin position="109"/>
        <end position="180"/>
    </location>
</feature>
<feature type="transmembrane region" description="Helical" evidence="2">
    <location>
        <begin position="72"/>
        <end position="95"/>
    </location>
</feature>
<gene>
    <name evidence="3" type="ORF">BaRGS_00019106</name>
</gene>
<comment type="caution">
    <text evidence="3">The sequence shown here is derived from an EMBL/GenBank/DDBJ whole genome shotgun (WGS) entry which is preliminary data.</text>
</comment>
<organism evidence="3 4">
    <name type="scientific">Batillaria attramentaria</name>
    <dbReference type="NCBI Taxonomy" id="370345"/>
    <lineage>
        <taxon>Eukaryota</taxon>
        <taxon>Metazoa</taxon>
        <taxon>Spiralia</taxon>
        <taxon>Lophotrochozoa</taxon>
        <taxon>Mollusca</taxon>
        <taxon>Gastropoda</taxon>
        <taxon>Caenogastropoda</taxon>
        <taxon>Sorbeoconcha</taxon>
        <taxon>Cerithioidea</taxon>
        <taxon>Batillariidae</taxon>
        <taxon>Batillaria</taxon>
    </lineage>
</organism>
<protein>
    <submittedName>
        <fullName evidence="3">Uncharacterized protein</fullName>
    </submittedName>
</protein>
<evidence type="ECO:0000256" key="1">
    <source>
        <dbReference type="SAM" id="MobiDB-lite"/>
    </source>
</evidence>
<dbReference type="EMBL" id="JACVVK020000135">
    <property type="protein sequence ID" value="KAK7489711.1"/>
    <property type="molecule type" value="Genomic_DNA"/>
</dbReference>
<sequence>GAPQLMVDISVHADDVEVFEFPSDESEIISPQYITVEVRATIITLRNGGLYVAACEVQLEVSSGGGGCNTGAIVGSVVGVGVVICITILVTGLLIRSRRLPRPTLELGETQRNSVAEEENSATECRGDLEVTDELPSGGQGDGPHNYDKLASYENSDDIKPYTSLQTKQPSPHGPQDADTMTASYANVYVTTGNQYENIRNVDI</sequence>
<keyword evidence="2" id="KW-1133">Transmembrane helix</keyword>